<evidence type="ECO:0000256" key="10">
    <source>
        <dbReference type="SAM" id="Phobius"/>
    </source>
</evidence>
<dbReference type="Gene3D" id="3.40.710.10">
    <property type="entry name" value="DD-peptidase/beta-lactamase superfamily"/>
    <property type="match status" value="1"/>
</dbReference>
<dbReference type="RefSeq" id="WP_282704853.1">
    <property type="nucleotide sequence ID" value="NZ_JAAGKO020000061.1"/>
</dbReference>
<dbReference type="SUPFAM" id="SSF56601">
    <property type="entry name" value="beta-lactamase/transpeptidase-like"/>
    <property type="match status" value="1"/>
</dbReference>
<accession>A0ABT6W8W9</accession>
<dbReference type="PANTHER" id="PTHR32282">
    <property type="entry name" value="BINDING PROTEIN TRANSPEPTIDASE, PUTATIVE-RELATED"/>
    <property type="match status" value="1"/>
</dbReference>
<keyword evidence="14" id="KW-1185">Reference proteome</keyword>
<dbReference type="InterPro" id="IPR050396">
    <property type="entry name" value="Glycosyltr_51/Transpeptidase"/>
</dbReference>
<evidence type="ECO:0000256" key="6">
    <source>
        <dbReference type="ARBA" id="ARBA00023268"/>
    </source>
</evidence>
<evidence type="ECO:0000256" key="7">
    <source>
        <dbReference type="ARBA" id="ARBA00034000"/>
    </source>
</evidence>
<evidence type="ECO:0000256" key="4">
    <source>
        <dbReference type="ARBA" id="ARBA00022679"/>
    </source>
</evidence>
<evidence type="ECO:0000256" key="5">
    <source>
        <dbReference type="ARBA" id="ARBA00022801"/>
    </source>
</evidence>
<dbReference type="InterPro" id="IPR012338">
    <property type="entry name" value="Beta-lactam/transpept-like"/>
</dbReference>
<dbReference type="SUPFAM" id="SSF53955">
    <property type="entry name" value="Lysozyme-like"/>
    <property type="match status" value="1"/>
</dbReference>
<keyword evidence="2" id="KW-0645">Protease</keyword>
<dbReference type="Gene3D" id="1.10.3810.10">
    <property type="entry name" value="Biosynthetic peptidoglycan transglycosylase-like"/>
    <property type="match status" value="1"/>
</dbReference>
<keyword evidence="5" id="KW-0378">Hydrolase</keyword>
<feature type="domain" description="Penicillin-binding protein transpeptidase" evidence="11">
    <location>
        <begin position="370"/>
        <end position="627"/>
    </location>
</feature>
<evidence type="ECO:0000256" key="9">
    <source>
        <dbReference type="SAM" id="MobiDB-lite"/>
    </source>
</evidence>
<feature type="compositionally biased region" description="Pro residues" evidence="9">
    <location>
        <begin position="1"/>
        <end position="17"/>
    </location>
</feature>
<proteinExistence type="predicted"/>
<feature type="compositionally biased region" description="Acidic residues" evidence="9">
    <location>
        <begin position="679"/>
        <end position="703"/>
    </location>
</feature>
<organism evidence="13 14">
    <name type="scientific">Streptantibioticus silvisoli</name>
    <dbReference type="NCBI Taxonomy" id="2705255"/>
    <lineage>
        <taxon>Bacteria</taxon>
        <taxon>Bacillati</taxon>
        <taxon>Actinomycetota</taxon>
        <taxon>Actinomycetes</taxon>
        <taxon>Kitasatosporales</taxon>
        <taxon>Streptomycetaceae</taxon>
        <taxon>Streptantibioticus</taxon>
    </lineage>
</organism>
<keyword evidence="6" id="KW-0511">Multifunctional enzyme</keyword>
<feature type="compositionally biased region" description="Basic and acidic residues" evidence="9">
    <location>
        <begin position="588"/>
        <end position="599"/>
    </location>
</feature>
<feature type="transmembrane region" description="Helical" evidence="10">
    <location>
        <begin position="45"/>
        <end position="71"/>
    </location>
</feature>
<evidence type="ECO:0000259" key="12">
    <source>
        <dbReference type="Pfam" id="PF00912"/>
    </source>
</evidence>
<dbReference type="EMBL" id="JAAGKO020000061">
    <property type="protein sequence ID" value="MDI5966805.1"/>
    <property type="molecule type" value="Genomic_DNA"/>
</dbReference>
<dbReference type="InterPro" id="IPR036950">
    <property type="entry name" value="PBP_transglycosylase"/>
</dbReference>
<evidence type="ECO:0000256" key="1">
    <source>
        <dbReference type="ARBA" id="ARBA00022645"/>
    </source>
</evidence>
<sequence length="777" mass="82628">MSSDDPPPPPARPPSPEPGRADRPARRAARRAARRRHGWRRLVPTWRIVTGGLLLAALLLGGAFAAGYLLVGIPAANATATAQSNVYLYADGRTQIASSGAVNRENIPLREVPATMQRAALAAEDRDFYHEDAIDPRAMLRAGWNTVSGKGKQSGSTITQQYVKNYYLNQEQTVSRKVEEFFISLKLDHEHTKDDILQGYLNTSYFGRNAYGIQAAAQAYYHLDAAHLDTARAAYLASLLNAPSAYDVVANPQNRDRAVARWNYVLDGMVKEHWLAPAARARMRFPAPDQVHVPPGLSGQRGYLVEAVRAYLLDHHVLAENSLDSGGYRITTTIDKPRQDAFSAAARAQLLNRLRTTGPDRYVRVGGASVDPATGHVVALYGGVDYTRQFVDNATRRDYQVGSTFKPYVFAAAVQHHARTQDGRIINPGTHYDGANHRPVDGARIAFAPANEDNRSYGDITVSDATNKSVNAVYAQMAQDVGPANVEDTAVALGIPPGTPSLSPYPSIALGVATASPLDMAQGYATLDNHGVYRPDILVTRVERDGRTVKLPDGTPQRAISREAADTTTAMLEDVVDAPDGTGTAAQDADRPAAGKTGTAEDDKAAWFAGYTPDLVTVVAVMGQDSTTGRQEPLYGATGLGRVNGGGYPARIWADYTAAALGDRPSQDFDLDMMPGADDGYDEPWGGDDPTDGPSDDPSDTPGDDTTPRHHHRPTAPPTDDPTGGDNGDGTGDDNGDDNGGDGRTGDDYGGGDYGGNGANGGDSSGGYGDGTGGDDG</sequence>
<feature type="region of interest" description="Disordered" evidence="9">
    <location>
        <begin position="578"/>
        <end position="599"/>
    </location>
</feature>
<comment type="caution">
    <text evidence="13">The sequence shown here is derived from an EMBL/GenBank/DDBJ whole genome shotgun (WGS) entry which is preliminary data.</text>
</comment>
<dbReference type="PANTHER" id="PTHR32282:SF34">
    <property type="entry name" value="PENICILLIN-BINDING PROTEIN 1A"/>
    <property type="match status" value="1"/>
</dbReference>
<protein>
    <submittedName>
        <fullName evidence="13">Transglycosylase domain-containing protein</fullName>
    </submittedName>
</protein>
<comment type="catalytic activity">
    <reaction evidence="8">
        <text>[GlcNAc-(1-&gt;4)-Mur2Ac(oyl-L-Ala-gamma-D-Glu-L-Lys-D-Ala-D-Ala)](n)-di-trans,octa-cis-undecaprenyl diphosphate + beta-D-GlcNAc-(1-&gt;4)-Mur2Ac(oyl-L-Ala-gamma-D-Glu-L-Lys-D-Ala-D-Ala)-di-trans,octa-cis-undecaprenyl diphosphate = [GlcNAc-(1-&gt;4)-Mur2Ac(oyl-L-Ala-gamma-D-Glu-L-Lys-D-Ala-D-Ala)](n+1)-di-trans,octa-cis-undecaprenyl diphosphate + di-trans,octa-cis-undecaprenyl diphosphate + H(+)</text>
        <dbReference type="Rhea" id="RHEA:23708"/>
        <dbReference type="Rhea" id="RHEA-COMP:9602"/>
        <dbReference type="Rhea" id="RHEA-COMP:9603"/>
        <dbReference type="ChEBI" id="CHEBI:15378"/>
        <dbReference type="ChEBI" id="CHEBI:58405"/>
        <dbReference type="ChEBI" id="CHEBI:60033"/>
        <dbReference type="ChEBI" id="CHEBI:78435"/>
        <dbReference type="EC" id="2.4.99.28"/>
    </reaction>
</comment>
<dbReference type="InterPro" id="IPR001460">
    <property type="entry name" value="PCN-bd_Tpept"/>
</dbReference>
<evidence type="ECO:0000259" key="11">
    <source>
        <dbReference type="Pfam" id="PF00905"/>
    </source>
</evidence>
<dbReference type="Pfam" id="PF00912">
    <property type="entry name" value="Transgly"/>
    <property type="match status" value="1"/>
</dbReference>
<keyword evidence="3" id="KW-0328">Glycosyltransferase</keyword>
<keyword evidence="4" id="KW-0808">Transferase</keyword>
<dbReference type="InterPro" id="IPR023346">
    <property type="entry name" value="Lysozyme-like_dom_sf"/>
</dbReference>
<keyword evidence="1" id="KW-0121">Carboxypeptidase</keyword>
<reference evidence="13 14" key="1">
    <citation type="submission" date="2023-05" db="EMBL/GenBank/DDBJ databases">
        <title>Streptantibioticus silvisoli sp. nov., acidotolerant actinomycetes 1 from pine litter.</title>
        <authorList>
            <person name="Swiecimska M."/>
            <person name="Golinska P."/>
            <person name="Sangal V."/>
            <person name="Wachnowicz B."/>
            <person name="Goodfellow M."/>
        </authorList>
    </citation>
    <scope>NUCLEOTIDE SEQUENCE [LARGE SCALE GENOMIC DNA]</scope>
    <source>
        <strain evidence="13 14">SL54</strain>
    </source>
</reference>
<keyword evidence="10" id="KW-1133">Transmembrane helix</keyword>
<feature type="region of interest" description="Disordered" evidence="9">
    <location>
        <begin position="667"/>
        <end position="777"/>
    </location>
</feature>
<feature type="region of interest" description="Disordered" evidence="9">
    <location>
        <begin position="1"/>
        <end position="34"/>
    </location>
</feature>
<keyword evidence="10" id="KW-0812">Transmembrane</keyword>
<feature type="domain" description="Glycosyl transferase family 51" evidence="12">
    <location>
        <begin position="99"/>
        <end position="269"/>
    </location>
</feature>
<evidence type="ECO:0000256" key="8">
    <source>
        <dbReference type="ARBA" id="ARBA00049902"/>
    </source>
</evidence>
<keyword evidence="10" id="KW-0472">Membrane</keyword>
<feature type="compositionally biased region" description="Acidic residues" evidence="9">
    <location>
        <begin position="731"/>
        <end position="740"/>
    </location>
</feature>
<evidence type="ECO:0000256" key="3">
    <source>
        <dbReference type="ARBA" id="ARBA00022676"/>
    </source>
</evidence>
<evidence type="ECO:0000313" key="13">
    <source>
        <dbReference type="EMBL" id="MDI5966805.1"/>
    </source>
</evidence>
<dbReference type="Proteomes" id="UP001156398">
    <property type="component" value="Unassembled WGS sequence"/>
</dbReference>
<dbReference type="InterPro" id="IPR001264">
    <property type="entry name" value="Glyco_trans_51"/>
</dbReference>
<evidence type="ECO:0000313" key="14">
    <source>
        <dbReference type="Proteomes" id="UP001156398"/>
    </source>
</evidence>
<dbReference type="Pfam" id="PF00905">
    <property type="entry name" value="Transpeptidase"/>
    <property type="match status" value="1"/>
</dbReference>
<comment type="catalytic activity">
    <reaction evidence="7">
        <text>Preferential cleavage: (Ac)2-L-Lys-D-Ala-|-D-Ala. Also transpeptidation of peptidyl-alanyl moieties that are N-acyl substituents of D-alanine.</text>
        <dbReference type="EC" id="3.4.16.4"/>
    </reaction>
</comment>
<evidence type="ECO:0000256" key="2">
    <source>
        <dbReference type="ARBA" id="ARBA00022670"/>
    </source>
</evidence>
<gene>
    <name evidence="13" type="ORF">POF43_029430</name>
</gene>
<feature type="compositionally biased region" description="Gly residues" evidence="9">
    <location>
        <begin position="748"/>
        <end position="777"/>
    </location>
</feature>
<name>A0ABT6W8W9_9ACTN</name>